<name>A0AAV5QYX9_PICKL</name>
<evidence type="ECO:0000313" key="6">
    <source>
        <dbReference type="EMBL" id="GMM44180.1"/>
    </source>
</evidence>
<comment type="subcellular location">
    <subcellularLocation>
        <location evidence="1">Cytoplasm</location>
    </subcellularLocation>
</comment>
<accession>A0AAV5QYX9</accession>
<evidence type="ECO:0000313" key="7">
    <source>
        <dbReference type="Proteomes" id="UP001378960"/>
    </source>
</evidence>
<dbReference type="Pfam" id="PF00780">
    <property type="entry name" value="CNH"/>
    <property type="match status" value="1"/>
</dbReference>
<keyword evidence="2" id="KW-0813">Transport</keyword>
<dbReference type="GO" id="GO:0006914">
    <property type="term" value="P:autophagy"/>
    <property type="evidence" value="ECO:0007669"/>
    <property type="project" value="TreeGrafter"/>
</dbReference>
<dbReference type="InterPro" id="IPR001180">
    <property type="entry name" value="CNH_dom"/>
</dbReference>
<dbReference type="GO" id="GO:0015031">
    <property type="term" value="P:protein transport"/>
    <property type="evidence" value="ECO:0007669"/>
    <property type="project" value="UniProtKB-KW"/>
</dbReference>
<dbReference type="AlphaFoldDB" id="A0AAV5QYX9"/>
<evidence type="ECO:0000256" key="3">
    <source>
        <dbReference type="ARBA" id="ARBA00022490"/>
    </source>
</evidence>
<sequence>MTDESLGNDIDTLISYSTDTPYQLIDLLKEIPIALTESTDSYITCIQSWELNLYIGTNLGEIIHLYKIDDELGYIQISKQKFGSLSVSKPIKKILLLPEISIALIHCGNSMSGYILPELSPANIGKAKDVMDISIDWNYFTLDKKENNYIVKKEEYYGESFINITLFTKKAIRLLRIFHDSIRLHKELEFSDVIKGIQLRDFAIVSNGKDYDLINVLKSQKLPLFPVSTSTSDENVKITPIIKYIDKNEILLISGGLNLDEPAMGMFINLNGDVIRGTLTFDHYPSSISIQLPYIIAIIKNEIQIFSIYDQTKLQTITINDKDIKLNTGLTCKIFRIDDNELTSKITLAPIVSTMTNEEIEKIAIESDNALKKSFCTSSCLLYDSSGKVFKILKPISEIDRWLKMYSESNSNNAQNIYDKLVGEFTKHNKSVFLITLMALFSLKYQLFDQAFDVWVSNFKHLDPRLMIYISTNESESSNGIYGSVWTFQCLFEYVEELKKMEKNVEMNDFFKLYLNTCLTVEFKNENDLIKKSIEVTLVKNAIINQEDLEPIIHEIKHSSNEVIELLLLNKKYYILSKFYTQLKNHRQWLYYWKGLIDGTFKDEEFNSIFSDVNKPLQVLVNYIYTNCIEDNEIVERYAEWLLNNYPKYGLNLITEEKINNLDINYMKIINSINNNDKLNSKEKNKLQLQYLEYIVEVKCEKQFIGDLILIYLKIIMFSYENDSKIEKNLNKSIIEYKEKSIPKLSVYKYWNIIKNLDFKGSPLVGYHDKLYTLLHNMNRDMKSILTQQSIIDICKELINNDGALNKLPLITIMIYFKSAQYEEIVDYLIELKDYSTVEIFAVELELPKIDENILKSVDMKNKTTSLLSDDLENNDNNNDKRKTTEILLKKIFDSYLKSNETKLIDNFLNKYDLLNDSTDSNATTMERMDNFVEIINKVPDNFPIDRMKNFLLRNLIEFKDYQDQRNIKAALIEVELNRFVKLHDLLSKSDENSIE</sequence>
<dbReference type="GO" id="GO:0016020">
    <property type="term" value="C:membrane"/>
    <property type="evidence" value="ECO:0007669"/>
    <property type="project" value="TreeGrafter"/>
</dbReference>
<feature type="domain" description="CNH" evidence="5">
    <location>
        <begin position="40"/>
        <end position="332"/>
    </location>
</feature>
<evidence type="ECO:0000256" key="4">
    <source>
        <dbReference type="ARBA" id="ARBA00022927"/>
    </source>
</evidence>
<evidence type="ECO:0000256" key="1">
    <source>
        <dbReference type="ARBA" id="ARBA00004496"/>
    </source>
</evidence>
<comment type="caution">
    <text evidence="6">The sequence shown here is derived from an EMBL/GenBank/DDBJ whole genome shotgun (WGS) entry which is preliminary data.</text>
</comment>
<dbReference type="InterPro" id="IPR032914">
    <property type="entry name" value="Vam6/VPS39/TRAP1"/>
</dbReference>
<organism evidence="6 7">
    <name type="scientific">Pichia kluyveri</name>
    <name type="common">Yeast</name>
    <dbReference type="NCBI Taxonomy" id="36015"/>
    <lineage>
        <taxon>Eukaryota</taxon>
        <taxon>Fungi</taxon>
        <taxon>Dikarya</taxon>
        <taxon>Ascomycota</taxon>
        <taxon>Saccharomycotina</taxon>
        <taxon>Pichiomycetes</taxon>
        <taxon>Pichiales</taxon>
        <taxon>Pichiaceae</taxon>
        <taxon>Pichia</taxon>
    </lineage>
</organism>
<proteinExistence type="predicted"/>
<dbReference type="PANTHER" id="PTHR12894:SF27">
    <property type="entry name" value="TRANSFORMING GROWTH FACTOR-BETA RECEPTOR-ASSOCIATED PROTEIN 1"/>
    <property type="match status" value="1"/>
</dbReference>
<dbReference type="GO" id="GO:0034058">
    <property type="term" value="P:endosomal vesicle fusion"/>
    <property type="evidence" value="ECO:0007669"/>
    <property type="project" value="TreeGrafter"/>
</dbReference>
<keyword evidence="7" id="KW-1185">Reference proteome</keyword>
<dbReference type="GO" id="GO:0005737">
    <property type="term" value="C:cytoplasm"/>
    <property type="evidence" value="ECO:0007669"/>
    <property type="project" value="UniProtKB-SubCell"/>
</dbReference>
<reference evidence="6 7" key="1">
    <citation type="journal article" date="2023" name="Elife">
        <title>Identification of key yeast species and microbe-microbe interactions impacting larval growth of Drosophila in the wild.</title>
        <authorList>
            <person name="Mure A."/>
            <person name="Sugiura Y."/>
            <person name="Maeda R."/>
            <person name="Honda K."/>
            <person name="Sakurai N."/>
            <person name="Takahashi Y."/>
            <person name="Watada M."/>
            <person name="Katoh T."/>
            <person name="Gotoh A."/>
            <person name="Gotoh Y."/>
            <person name="Taniguchi I."/>
            <person name="Nakamura K."/>
            <person name="Hayashi T."/>
            <person name="Katayama T."/>
            <person name="Uemura T."/>
            <person name="Hattori Y."/>
        </authorList>
    </citation>
    <scope>NUCLEOTIDE SEQUENCE [LARGE SCALE GENOMIC DNA]</scope>
    <source>
        <strain evidence="6 7">PK-24</strain>
    </source>
</reference>
<dbReference type="EMBL" id="BTGB01000001">
    <property type="protein sequence ID" value="GMM44180.1"/>
    <property type="molecule type" value="Genomic_DNA"/>
</dbReference>
<dbReference type="PROSITE" id="PS50219">
    <property type="entry name" value="CNH"/>
    <property type="match status" value="1"/>
</dbReference>
<gene>
    <name evidence="6" type="ORF">DAPK24_007550</name>
</gene>
<evidence type="ECO:0000256" key="2">
    <source>
        <dbReference type="ARBA" id="ARBA00022448"/>
    </source>
</evidence>
<keyword evidence="3" id="KW-0963">Cytoplasm</keyword>
<keyword evidence="4" id="KW-0653">Protein transport</keyword>
<evidence type="ECO:0000259" key="5">
    <source>
        <dbReference type="PROSITE" id="PS50219"/>
    </source>
</evidence>
<protein>
    <submittedName>
        <fullName evidence="6">CORVET complex subunit</fullName>
    </submittedName>
</protein>
<dbReference type="PANTHER" id="PTHR12894">
    <property type="entry name" value="CNH DOMAIN CONTAINING"/>
    <property type="match status" value="1"/>
</dbReference>
<dbReference type="Proteomes" id="UP001378960">
    <property type="component" value="Unassembled WGS sequence"/>
</dbReference>